<evidence type="ECO:0000256" key="2">
    <source>
        <dbReference type="ARBA" id="ARBA00023015"/>
    </source>
</evidence>
<keyword evidence="7" id="KW-1133">Transmembrane helix</keyword>
<dbReference type="SUPFAM" id="SSF88946">
    <property type="entry name" value="Sigma2 domain of RNA polymerase sigma factors"/>
    <property type="match status" value="1"/>
</dbReference>
<evidence type="ECO:0000256" key="7">
    <source>
        <dbReference type="SAM" id="Phobius"/>
    </source>
</evidence>
<keyword evidence="7" id="KW-0472">Membrane</keyword>
<dbReference type="EMBL" id="BAAAMJ010000036">
    <property type="protein sequence ID" value="GAA1924166.1"/>
    <property type="molecule type" value="Genomic_DNA"/>
</dbReference>
<dbReference type="Gene3D" id="1.10.10.10">
    <property type="entry name" value="Winged helix-like DNA-binding domain superfamily/Winged helix DNA-binding domain"/>
    <property type="match status" value="1"/>
</dbReference>
<keyword evidence="9" id="KW-1185">Reference proteome</keyword>
<feature type="region of interest" description="Disordered" evidence="6">
    <location>
        <begin position="1"/>
        <end position="159"/>
    </location>
</feature>
<name>A0ABP5AW92_9ACTN</name>
<keyword evidence="3" id="KW-0731">Sigma factor</keyword>
<proteinExistence type="inferred from homology"/>
<dbReference type="PANTHER" id="PTHR43133">
    <property type="entry name" value="RNA POLYMERASE ECF-TYPE SIGMA FACTO"/>
    <property type="match status" value="1"/>
</dbReference>
<evidence type="ECO:0008006" key="10">
    <source>
        <dbReference type="Google" id="ProtNLM"/>
    </source>
</evidence>
<evidence type="ECO:0000256" key="3">
    <source>
        <dbReference type="ARBA" id="ARBA00023082"/>
    </source>
</evidence>
<dbReference type="SUPFAM" id="SSF88659">
    <property type="entry name" value="Sigma3 and sigma4 domains of RNA polymerase sigma factors"/>
    <property type="match status" value="1"/>
</dbReference>
<dbReference type="InterPro" id="IPR039425">
    <property type="entry name" value="RNA_pol_sigma-70-like"/>
</dbReference>
<accession>A0ABP5AW92</accession>
<evidence type="ECO:0000256" key="6">
    <source>
        <dbReference type="SAM" id="MobiDB-lite"/>
    </source>
</evidence>
<dbReference type="InterPro" id="IPR013325">
    <property type="entry name" value="RNA_pol_sigma_r2"/>
</dbReference>
<feature type="compositionally biased region" description="Acidic residues" evidence="6">
    <location>
        <begin position="26"/>
        <end position="39"/>
    </location>
</feature>
<dbReference type="InterPro" id="IPR036388">
    <property type="entry name" value="WH-like_DNA-bd_sf"/>
</dbReference>
<keyword evidence="7" id="KW-0812">Transmembrane</keyword>
<keyword evidence="4" id="KW-0238">DNA-binding</keyword>
<gene>
    <name evidence="8" type="ORF">GCM10009716_35670</name>
</gene>
<dbReference type="InterPro" id="IPR013324">
    <property type="entry name" value="RNA_pol_sigma_r3/r4-like"/>
</dbReference>
<protein>
    <recommendedName>
        <fullName evidence="10">RNA polymerase subunit sigma-70</fullName>
    </recommendedName>
</protein>
<feature type="transmembrane region" description="Helical" evidence="7">
    <location>
        <begin position="357"/>
        <end position="377"/>
    </location>
</feature>
<keyword evidence="5" id="KW-0804">Transcription</keyword>
<organism evidence="8 9">
    <name type="scientific">Streptomyces sodiiphilus</name>
    <dbReference type="NCBI Taxonomy" id="226217"/>
    <lineage>
        <taxon>Bacteria</taxon>
        <taxon>Bacillati</taxon>
        <taxon>Actinomycetota</taxon>
        <taxon>Actinomycetes</taxon>
        <taxon>Kitasatosporales</taxon>
        <taxon>Streptomycetaceae</taxon>
        <taxon>Streptomyces</taxon>
    </lineage>
</organism>
<keyword evidence="2" id="KW-0805">Transcription regulation</keyword>
<feature type="compositionally biased region" description="Low complexity" evidence="6">
    <location>
        <begin position="109"/>
        <end position="137"/>
    </location>
</feature>
<feature type="compositionally biased region" description="Basic and acidic residues" evidence="6">
    <location>
        <begin position="87"/>
        <end position="103"/>
    </location>
</feature>
<dbReference type="PANTHER" id="PTHR43133:SF8">
    <property type="entry name" value="RNA POLYMERASE SIGMA FACTOR HI_1459-RELATED"/>
    <property type="match status" value="1"/>
</dbReference>
<dbReference type="RefSeq" id="WP_344263569.1">
    <property type="nucleotide sequence ID" value="NZ_BAAAMJ010000036.1"/>
</dbReference>
<evidence type="ECO:0000256" key="5">
    <source>
        <dbReference type="ARBA" id="ARBA00023163"/>
    </source>
</evidence>
<evidence type="ECO:0000313" key="8">
    <source>
        <dbReference type="EMBL" id="GAA1924166.1"/>
    </source>
</evidence>
<evidence type="ECO:0000256" key="4">
    <source>
        <dbReference type="ARBA" id="ARBA00023125"/>
    </source>
</evidence>
<comment type="caution">
    <text evidence="8">The sequence shown here is derived from an EMBL/GenBank/DDBJ whole genome shotgun (WGS) entry which is preliminary data.</text>
</comment>
<comment type="similarity">
    <text evidence="1">Belongs to the sigma-70 factor family. ECF subfamily.</text>
</comment>
<evidence type="ECO:0000256" key="1">
    <source>
        <dbReference type="ARBA" id="ARBA00010641"/>
    </source>
</evidence>
<evidence type="ECO:0000313" key="9">
    <source>
        <dbReference type="Proteomes" id="UP001501303"/>
    </source>
</evidence>
<reference evidence="9" key="1">
    <citation type="journal article" date="2019" name="Int. J. Syst. Evol. Microbiol.">
        <title>The Global Catalogue of Microorganisms (GCM) 10K type strain sequencing project: providing services to taxonomists for standard genome sequencing and annotation.</title>
        <authorList>
            <consortium name="The Broad Institute Genomics Platform"/>
            <consortium name="The Broad Institute Genome Sequencing Center for Infectious Disease"/>
            <person name="Wu L."/>
            <person name="Ma J."/>
        </authorList>
    </citation>
    <scope>NUCLEOTIDE SEQUENCE [LARGE SCALE GENOMIC DNA]</scope>
    <source>
        <strain evidence="9">JCM 13581</strain>
    </source>
</reference>
<dbReference type="Proteomes" id="UP001501303">
    <property type="component" value="Unassembled WGS sequence"/>
</dbReference>
<feature type="compositionally biased region" description="Low complexity" evidence="6">
    <location>
        <begin position="40"/>
        <end position="55"/>
    </location>
</feature>
<sequence length="379" mass="39683">MTVHTTLRTRTRPRTHGEADAPAEALAEDLAEDLADDPACEPGTDDSPAGTADDAGTGDGPEGSAARDDAPAHVAPGEVSAAGTAEGAKERTKTEDGTDRTGEEEKETTASMETATDATAEADRGPAATTDAGAATEAPREAGDHEPGDGAGEEPVSADAAAAAAAAAFDLLHARHAAGLTRQAFLLCGHRRVAARAVEHAFRLAWERWPEVASDGDPVGWLRAAAYEYALSPWHRFHPSHRAPQAYPGQPEDRELLDGLLSLPPVYRRSLVLADAVGLGVRETAAEAEATTGATARRLARARAALAGRIPEPYADPERTRDPELTERLNRLAAAQPVDPLPAPRLRAHSERASGRWVWASLLLLLALAVPAVLTTLSG</sequence>
<feature type="compositionally biased region" description="Basic and acidic residues" evidence="6">
    <location>
        <begin position="138"/>
        <end position="148"/>
    </location>
</feature>